<evidence type="ECO:0000256" key="2">
    <source>
        <dbReference type="ARBA" id="ARBA00023002"/>
    </source>
</evidence>
<accession>A0A3D3REQ1</accession>
<feature type="non-terminal residue" evidence="5">
    <location>
        <position position="1"/>
    </location>
</feature>
<dbReference type="PANTHER" id="PTHR43498:SF1">
    <property type="entry name" value="COB--COM HETERODISULFIDE REDUCTASE IRON-SULFUR SUBUNIT A"/>
    <property type="match status" value="1"/>
</dbReference>
<evidence type="ECO:0000256" key="4">
    <source>
        <dbReference type="ARBA" id="ARBA00023014"/>
    </source>
</evidence>
<dbReference type="GO" id="GO:0016491">
    <property type="term" value="F:oxidoreductase activity"/>
    <property type="evidence" value="ECO:0007669"/>
    <property type="project" value="UniProtKB-KW"/>
</dbReference>
<dbReference type="PANTHER" id="PTHR43498">
    <property type="entry name" value="FERREDOXIN:COB-COM HETERODISULFIDE REDUCTASE SUBUNIT A"/>
    <property type="match status" value="1"/>
</dbReference>
<keyword evidence="1" id="KW-0479">Metal-binding</keyword>
<evidence type="ECO:0000313" key="5">
    <source>
        <dbReference type="EMBL" id="HCO27096.1"/>
    </source>
</evidence>
<dbReference type="EMBL" id="DQAY01000189">
    <property type="protein sequence ID" value="HCO27096.1"/>
    <property type="molecule type" value="Genomic_DNA"/>
</dbReference>
<dbReference type="Proteomes" id="UP000263642">
    <property type="component" value="Unassembled WGS sequence"/>
</dbReference>
<reference evidence="5 6" key="1">
    <citation type="journal article" date="2018" name="Nat. Biotechnol.">
        <title>A standardized bacterial taxonomy based on genome phylogeny substantially revises the tree of life.</title>
        <authorList>
            <person name="Parks D.H."/>
            <person name="Chuvochina M."/>
            <person name="Waite D.W."/>
            <person name="Rinke C."/>
            <person name="Skarshewski A."/>
            <person name="Chaumeil P.A."/>
            <person name="Hugenholtz P."/>
        </authorList>
    </citation>
    <scope>NUCLEOTIDE SEQUENCE [LARGE SCALE GENOMIC DNA]</scope>
    <source>
        <strain evidence="5">UBA9375</strain>
    </source>
</reference>
<dbReference type="InterPro" id="IPR039650">
    <property type="entry name" value="HdrA-like"/>
</dbReference>
<comment type="caution">
    <text evidence="5">The sequence shown here is derived from an EMBL/GenBank/DDBJ whole genome shotgun (WGS) entry which is preliminary data.</text>
</comment>
<evidence type="ECO:0000313" key="6">
    <source>
        <dbReference type="Proteomes" id="UP000263642"/>
    </source>
</evidence>
<keyword evidence="2" id="KW-0560">Oxidoreductase</keyword>
<keyword evidence="3" id="KW-0408">Iron</keyword>
<evidence type="ECO:0000256" key="1">
    <source>
        <dbReference type="ARBA" id="ARBA00022723"/>
    </source>
</evidence>
<proteinExistence type="predicted"/>
<gene>
    <name evidence="5" type="ORF">DIT97_30330</name>
</gene>
<keyword evidence="4" id="KW-0411">Iron-sulfur</keyword>
<organism evidence="5 6">
    <name type="scientific">Gimesia maris</name>
    <dbReference type="NCBI Taxonomy" id="122"/>
    <lineage>
        <taxon>Bacteria</taxon>
        <taxon>Pseudomonadati</taxon>
        <taxon>Planctomycetota</taxon>
        <taxon>Planctomycetia</taxon>
        <taxon>Planctomycetales</taxon>
        <taxon>Planctomycetaceae</taxon>
        <taxon>Gimesia</taxon>
    </lineage>
</organism>
<dbReference type="GO" id="GO:0046872">
    <property type="term" value="F:metal ion binding"/>
    <property type="evidence" value="ECO:0007669"/>
    <property type="project" value="UniProtKB-KW"/>
</dbReference>
<sequence length="246" mass="27945">PYEMYVREARRIVGRHVFNENDGMLTEDYRRTPIHPDSIAVTDWYMDSHSCTTDSRPGFKYDGKLILTEESRPSQIPYRALLPQGIDNLLVPVCLSATHIAWGAIRLEPVFLQTGEAAGYAAALAKQQSTTPANLDPELLLQTLVRYRQLVSFFNDIKITDSDPAIPAALYFATKGFFNDYDARLNEPLTQSVQTAWEQGLQQLEQGTLNPRQLAKQVQHAEEQQSLATKFKRGSFLLQAWDRIQK</sequence>
<dbReference type="AlphaFoldDB" id="A0A3D3REQ1"/>
<evidence type="ECO:0000256" key="3">
    <source>
        <dbReference type="ARBA" id="ARBA00023004"/>
    </source>
</evidence>
<protein>
    <submittedName>
        <fullName evidence="5">FAD-dependent oxidoreductase</fullName>
    </submittedName>
</protein>
<dbReference type="Pfam" id="PF12831">
    <property type="entry name" value="FAD_oxidored"/>
    <property type="match status" value="1"/>
</dbReference>
<name>A0A3D3REQ1_9PLAN</name>
<dbReference type="GO" id="GO:0051536">
    <property type="term" value="F:iron-sulfur cluster binding"/>
    <property type="evidence" value="ECO:0007669"/>
    <property type="project" value="UniProtKB-KW"/>
</dbReference>